<evidence type="ECO:0000256" key="3">
    <source>
        <dbReference type="ARBA" id="ARBA00022801"/>
    </source>
</evidence>
<dbReference type="InterPro" id="IPR028995">
    <property type="entry name" value="Glyco_hydro_57/38_cen_sf"/>
</dbReference>
<dbReference type="GO" id="GO:0046872">
    <property type="term" value="F:metal ion binding"/>
    <property type="evidence" value="ECO:0007669"/>
    <property type="project" value="UniProtKB-KW"/>
</dbReference>
<dbReference type="Gene3D" id="2.60.40.2220">
    <property type="match status" value="1"/>
</dbReference>
<protein>
    <submittedName>
        <fullName evidence="6">Alpha-mannosidase</fullName>
    </submittedName>
</protein>
<dbReference type="PANTHER" id="PTHR46017:SF1">
    <property type="entry name" value="ALPHA-MANNOSIDASE 2C1"/>
    <property type="match status" value="1"/>
</dbReference>
<sequence length="1029" mass="119768">MDFLDRRAGVICNELRRLAVKQRRKIDGWEYKKGFFIHPEDVKDDLTEFESFDSDRMYWYGPDEHYWFRCELTVPEEFDNKPLWLHISTAIEGWAGGDPQFLLFVDKNPLQGVDSNHNDILLSRAAISGKTYLLELQAYSGRPYGELKMIAEAREIDPEITGLYYDMKVPLEAFPRLEKDGKPRRDLERVLNHAVNLLDLRTPYSEDFYDSVHKARKYLDQALYTDLAGSDEVIATCIGHTHIDVAWLWTVAQTQEKTVRSFATVLKLMDEYPGYQFMSSQPQLYQFLKERYPKTYEQVKQKIKDKRWEPEGGMWVEADCNLTSGESLARQFLYGKRFFKEEFGLDNEILWLPDVFGYSGALPQIMKKSGIKYFMTTKLAWNQFNQMPYDTFMWRGIDGTEILTHLVTTLGVGQSEDNFFTTYNGMLHPDAILGGWHRYQNKDINNDILISYGYGDGGGGPTRDMLETSIRMEKGVEGIPKVRQAFSHTYFEELEERVKNHPRLPRWEGELYFEYHRGTYTSMARNKRSNRKAELHMMDLELLSVLAKEMVDYPHEKLDDLWKVILKNQFHDILPGSAIHEVYEVSKHEYEQVEEKIGILTQERLQKLLKTEENNAITIFNTTGFERDDLVVLPDFEGNALQNSKGDVFDVQKTKEGAIAYIEHLPSKGYEIFTPAVREEKSNPIAFSEDGIETPYYIIKFDENGCMTRIWDKENKREVLREGEHANLLRMYEDKPMSFDDWDIDIYYTEKFWDVTDLAKVEWIEEGPIRAALYQERRVSNSTICQKIYFYADSRRIDFETKVDWREHQHLLKVHFPVNVHTDEATYEIQYGNLTRKTHSNTSWDKAQFESCGQKWADLSEGHYGVSILNDCKYGHSIKDGVIGLTLIKSGTDPNPTADQEVHHFAYSIYPHAGTWKEGETVKQAYFFNQPVLVHAGNAKNSRFSYVSVDARNVVLETIKEAEDKDGVIIRLYECENALTNARLTFDALISSACECSLIEEETAEVKTKGNTLKFAIKPYEIKSFRIRF</sequence>
<dbReference type="InterPro" id="IPR011682">
    <property type="entry name" value="Glyco_hydro_38_C"/>
</dbReference>
<organism evidence="6 7">
    <name type="scientific">Blautia liquoris</name>
    <dbReference type="NCBI Taxonomy" id="2779518"/>
    <lineage>
        <taxon>Bacteria</taxon>
        <taxon>Bacillati</taxon>
        <taxon>Bacillota</taxon>
        <taxon>Clostridia</taxon>
        <taxon>Lachnospirales</taxon>
        <taxon>Lachnospiraceae</taxon>
        <taxon>Blautia</taxon>
    </lineage>
</organism>
<accession>A0A7M2RJJ9</accession>
<dbReference type="InterPro" id="IPR011330">
    <property type="entry name" value="Glyco_hydro/deAcase_b/a-brl"/>
</dbReference>
<dbReference type="GO" id="GO:0006013">
    <property type="term" value="P:mannose metabolic process"/>
    <property type="evidence" value="ECO:0007669"/>
    <property type="project" value="InterPro"/>
</dbReference>
<comment type="similarity">
    <text evidence="1">Belongs to the glycosyl hydrolase 38 family.</text>
</comment>
<evidence type="ECO:0000313" key="7">
    <source>
        <dbReference type="Proteomes" id="UP000593601"/>
    </source>
</evidence>
<dbReference type="Pfam" id="PF09261">
    <property type="entry name" value="Alpha-mann_mid"/>
    <property type="match status" value="1"/>
</dbReference>
<dbReference type="InterPro" id="IPR015341">
    <property type="entry name" value="Glyco_hydro_38_cen"/>
</dbReference>
<evidence type="ECO:0000256" key="2">
    <source>
        <dbReference type="ARBA" id="ARBA00022723"/>
    </source>
</evidence>
<dbReference type="GO" id="GO:0030246">
    <property type="term" value="F:carbohydrate binding"/>
    <property type="evidence" value="ECO:0007669"/>
    <property type="project" value="InterPro"/>
</dbReference>
<feature type="domain" description="Glycoside hydrolase family 38 central" evidence="5">
    <location>
        <begin position="514"/>
        <end position="590"/>
    </location>
</feature>
<evidence type="ECO:0000259" key="5">
    <source>
        <dbReference type="SMART" id="SM00872"/>
    </source>
</evidence>
<dbReference type="FunFam" id="2.70.98.30:FF:000010">
    <property type="entry name" value="Cytosolic alpha-mannosidase"/>
    <property type="match status" value="1"/>
</dbReference>
<keyword evidence="3" id="KW-0378">Hydrolase</keyword>
<keyword evidence="4" id="KW-0326">Glycosidase</keyword>
<dbReference type="KEGG" id="bliq:INP51_01815"/>
<dbReference type="Pfam" id="PF01074">
    <property type="entry name" value="Glyco_hydro_38N"/>
    <property type="match status" value="1"/>
</dbReference>
<dbReference type="FunFam" id="3.20.110.10:FF:000002">
    <property type="entry name" value="alpha-mannosidase 2C1 isoform X1"/>
    <property type="match status" value="1"/>
</dbReference>
<dbReference type="InterPro" id="IPR037094">
    <property type="entry name" value="Glyco_hydro_38_cen_sf"/>
</dbReference>
<dbReference type="InterPro" id="IPR000602">
    <property type="entry name" value="Glyco_hydro_38_N"/>
</dbReference>
<dbReference type="Gene3D" id="3.20.110.10">
    <property type="entry name" value="Glycoside hydrolase 38, N terminal domain"/>
    <property type="match status" value="1"/>
</dbReference>
<dbReference type="Proteomes" id="UP000593601">
    <property type="component" value="Chromosome"/>
</dbReference>
<evidence type="ECO:0000256" key="4">
    <source>
        <dbReference type="ARBA" id="ARBA00023295"/>
    </source>
</evidence>
<dbReference type="Pfam" id="PF07748">
    <property type="entry name" value="Glyco_hydro_38C"/>
    <property type="match status" value="1"/>
</dbReference>
<dbReference type="RefSeq" id="WP_193736057.1">
    <property type="nucleotide sequence ID" value="NZ_CP063304.1"/>
</dbReference>
<dbReference type="InterPro" id="IPR011013">
    <property type="entry name" value="Gal_mutarotase_sf_dom"/>
</dbReference>
<dbReference type="AlphaFoldDB" id="A0A7M2RJJ9"/>
<keyword evidence="2" id="KW-0479">Metal-binding</keyword>
<dbReference type="GO" id="GO:0009313">
    <property type="term" value="P:oligosaccharide catabolic process"/>
    <property type="evidence" value="ECO:0007669"/>
    <property type="project" value="TreeGrafter"/>
</dbReference>
<evidence type="ECO:0000313" key="6">
    <source>
        <dbReference type="EMBL" id="QOV19737.1"/>
    </source>
</evidence>
<dbReference type="GO" id="GO:0004559">
    <property type="term" value="F:alpha-mannosidase activity"/>
    <property type="evidence" value="ECO:0007669"/>
    <property type="project" value="InterPro"/>
</dbReference>
<dbReference type="SUPFAM" id="SSF74650">
    <property type="entry name" value="Galactose mutarotase-like"/>
    <property type="match status" value="1"/>
</dbReference>
<dbReference type="SMART" id="SM00872">
    <property type="entry name" value="Alpha-mann_mid"/>
    <property type="match status" value="1"/>
</dbReference>
<dbReference type="SUPFAM" id="SSF88688">
    <property type="entry name" value="Families 57/38 glycoside transferase middle domain"/>
    <property type="match status" value="1"/>
</dbReference>
<proteinExistence type="inferred from homology"/>
<reference evidence="6 7" key="1">
    <citation type="submission" date="2020-10" db="EMBL/GenBank/DDBJ databases">
        <title>Blautia liquoris sp.nov., isolated from the mud in a fermentation cellar used for the production of Chinese strong-flavoured liquor.</title>
        <authorList>
            <person name="Lu L."/>
        </authorList>
    </citation>
    <scope>NUCLEOTIDE SEQUENCE [LARGE SCALE GENOMIC DNA]</scope>
    <source>
        <strain evidence="6 7">LZLJ-3</strain>
    </source>
</reference>
<dbReference type="CDD" id="cd10789">
    <property type="entry name" value="GH38N_AMII_ER_cytosolic"/>
    <property type="match status" value="1"/>
</dbReference>
<dbReference type="InterPro" id="IPR027291">
    <property type="entry name" value="Glyco_hydro_38_N_sf"/>
</dbReference>
<evidence type="ECO:0000256" key="1">
    <source>
        <dbReference type="ARBA" id="ARBA00009792"/>
    </source>
</evidence>
<dbReference type="Gene3D" id="2.70.98.30">
    <property type="entry name" value="Golgi alpha-mannosidase II, domain 4"/>
    <property type="match status" value="1"/>
</dbReference>
<dbReference type="Pfam" id="PF17677">
    <property type="entry name" value="Glyco_hydro38C2"/>
    <property type="match status" value="1"/>
</dbReference>
<dbReference type="Gene3D" id="1.20.1270.50">
    <property type="entry name" value="Glycoside hydrolase family 38, central domain"/>
    <property type="match status" value="1"/>
</dbReference>
<gene>
    <name evidence="6" type="ORF">INP51_01815</name>
</gene>
<dbReference type="PANTHER" id="PTHR46017">
    <property type="entry name" value="ALPHA-MANNOSIDASE 2C1"/>
    <property type="match status" value="1"/>
</dbReference>
<dbReference type="FunFam" id="1.20.1270.50:FF:000004">
    <property type="entry name" value="alpha-mannosidase 2C1 isoform X1"/>
    <property type="match status" value="1"/>
</dbReference>
<dbReference type="InterPro" id="IPR041147">
    <property type="entry name" value="GH38_C"/>
</dbReference>
<keyword evidence="7" id="KW-1185">Reference proteome</keyword>
<name>A0A7M2RJJ9_9FIRM</name>
<dbReference type="SUPFAM" id="SSF88713">
    <property type="entry name" value="Glycoside hydrolase/deacetylase"/>
    <property type="match status" value="1"/>
</dbReference>
<dbReference type="EMBL" id="CP063304">
    <property type="protein sequence ID" value="QOV19737.1"/>
    <property type="molecule type" value="Genomic_DNA"/>
</dbReference>